<keyword evidence="7" id="KW-0604">Photosystem II</keyword>
<dbReference type="PANTHER" id="PTHR21649">
    <property type="entry name" value="CHLOROPHYLL A/B BINDING PROTEIN"/>
    <property type="match status" value="1"/>
</dbReference>
<dbReference type="GO" id="GO:0009523">
    <property type="term" value="C:photosystem II"/>
    <property type="evidence" value="ECO:0007669"/>
    <property type="project" value="UniProtKB-KW"/>
</dbReference>
<keyword evidence="5 7" id="KW-0157">Chromophore</keyword>
<dbReference type="AlphaFoldDB" id="A0A383W6S7"/>
<dbReference type="GO" id="GO:0009535">
    <property type="term" value="C:chloroplast thylakoid membrane"/>
    <property type="evidence" value="ECO:0007669"/>
    <property type="project" value="UniProtKB-SubCell"/>
</dbReference>
<protein>
    <recommendedName>
        <fullName evidence="7">Chlorophyll a-b binding protein, chloroplastic</fullName>
    </recommendedName>
</protein>
<keyword evidence="4 7" id="KW-0934">Plastid</keyword>
<evidence type="ECO:0000256" key="6">
    <source>
        <dbReference type="PIRSR" id="PIRSR601344-1"/>
    </source>
</evidence>
<gene>
    <name evidence="8" type="ORF">BQ4739_LOCUS13277</name>
</gene>
<keyword evidence="9" id="KW-1185">Reference proteome</keyword>
<dbReference type="SUPFAM" id="SSF103511">
    <property type="entry name" value="Chlorophyll a-b binding protein"/>
    <property type="match status" value="1"/>
</dbReference>
<dbReference type="InterPro" id="IPR022796">
    <property type="entry name" value="Chloroa_b-bind"/>
</dbReference>
<feature type="binding site" evidence="6">
    <location>
        <position position="83"/>
    </location>
    <ligand>
        <name>chlorophyll a</name>
        <dbReference type="ChEBI" id="CHEBI:58416"/>
        <label>1</label>
    </ligand>
</feature>
<dbReference type="GO" id="GO:0016168">
    <property type="term" value="F:chlorophyll binding"/>
    <property type="evidence" value="ECO:0007669"/>
    <property type="project" value="UniProtKB-KW"/>
</dbReference>
<accession>A0A383W6S7</accession>
<evidence type="ECO:0000256" key="4">
    <source>
        <dbReference type="ARBA" id="ARBA00022640"/>
    </source>
</evidence>
<evidence type="ECO:0000256" key="5">
    <source>
        <dbReference type="ARBA" id="ARBA00022991"/>
    </source>
</evidence>
<dbReference type="STRING" id="3088.A0A383W6S7"/>
<comment type="subcellular location">
    <subcellularLocation>
        <location evidence="7">Plastid</location>
        <location evidence="7">Chloroplast thylakoid membrane</location>
    </subcellularLocation>
</comment>
<feature type="binding site" evidence="6">
    <location>
        <position position="193"/>
    </location>
    <ligand>
        <name>chlorophyll a</name>
        <dbReference type="ChEBI" id="CHEBI:58416"/>
        <label>1</label>
    </ligand>
</feature>
<evidence type="ECO:0000256" key="3">
    <source>
        <dbReference type="ARBA" id="ARBA00022531"/>
    </source>
</evidence>
<dbReference type="Proteomes" id="UP000256970">
    <property type="component" value="Unassembled WGS sequence"/>
</dbReference>
<comment type="function">
    <text evidence="7">The light-harvesting complex (LHC) functions as a light receptor, it captures and delivers excitation energy to photosystems with which it is closely associated.</text>
</comment>
<feature type="binding site" evidence="6">
    <location>
        <position position="81"/>
    </location>
    <ligand>
        <name>chlorophyll a</name>
        <dbReference type="ChEBI" id="CHEBI:58416"/>
        <label>1</label>
    </ligand>
</feature>
<keyword evidence="1 6" id="KW-0148">Chlorophyll</keyword>
<feature type="binding site" evidence="6">
    <location>
        <position position="199"/>
    </location>
    <ligand>
        <name>chlorophyll a</name>
        <dbReference type="ChEBI" id="CHEBI:58416"/>
        <label>1</label>
    </ligand>
</feature>
<keyword evidence="7" id="KW-0603">Photosystem I</keyword>
<dbReference type="Gene3D" id="1.10.3460.10">
    <property type="entry name" value="Chlorophyll a/b binding protein domain"/>
    <property type="match status" value="1"/>
</dbReference>
<feature type="binding site" evidence="6">
    <location>
        <position position="197"/>
    </location>
    <ligand>
        <name>chlorophyll a</name>
        <dbReference type="ChEBI" id="CHEBI:58416"/>
        <label>1</label>
    </ligand>
</feature>
<keyword evidence="2 7" id="KW-0150">Chloroplast</keyword>
<feature type="binding site" evidence="6">
    <location>
        <position position="194"/>
    </location>
    <ligand>
        <name>chlorophyll a</name>
        <dbReference type="ChEBI" id="CHEBI:58416"/>
        <label>1</label>
    </ligand>
</feature>
<evidence type="ECO:0000256" key="7">
    <source>
        <dbReference type="RuleBase" id="RU363080"/>
    </source>
</evidence>
<proteinExistence type="inferred from homology"/>
<dbReference type="GO" id="GO:0009765">
    <property type="term" value="P:photosynthesis, light harvesting"/>
    <property type="evidence" value="ECO:0007669"/>
    <property type="project" value="InterPro"/>
</dbReference>
<organism evidence="8 9">
    <name type="scientific">Tetradesmus obliquus</name>
    <name type="common">Green alga</name>
    <name type="synonym">Acutodesmus obliquus</name>
    <dbReference type="NCBI Taxonomy" id="3088"/>
    <lineage>
        <taxon>Eukaryota</taxon>
        <taxon>Viridiplantae</taxon>
        <taxon>Chlorophyta</taxon>
        <taxon>core chlorophytes</taxon>
        <taxon>Chlorophyceae</taxon>
        <taxon>CS clade</taxon>
        <taxon>Sphaeropleales</taxon>
        <taxon>Scenedesmaceae</taxon>
        <taxon>Tetradesmus</taxon>
    </lineage>
</organism>
<evidence type="ECO:0000256" key="2">
    <source>
        <dbReference type="ARBA" id="ARBA00022528"/>
    </source>
</evidence>
<evidence type="ECO:0000256" key="1">
    <source>
        <dbReference type="ARBA" id="ARBA00022494"/>
    </source>
</evidence>
<reference evidence="8 9" key="1">
    <citation type="submission" date="2016-10" db="EMBL/GenBank/DDBJ databases">
        <authorList>
            <person name="Cai Z."/>
        </authorList>
    </citation>
    <scope>NUCLEOTIDE SEQUENCE [LARGE SCALE GENOMIC DNA]</scope>
</reference>
<dbReference type="Pfam" id="PF00504">
    <property type="entry name" value="Chloroa_b-bind"/>
    <property type="match status" value="1"/>
</dbReference>
<keyword evidence="7" id="KW-0793">Thylakoid</keyword>
<comment type="similarity">
    <text evidence="7">Belongs to the light-harvesting chlorophyll a/b-binding (LHC) protein family.</text>
</comment>
<name>A0A383W6S7_TETOB</name>
<dbReference type="GO" id="GO:0009522">
    <property type="term" value="C:photosystem I"/>
    <property type="evidence" value="ECO:0007669"/>
    <property type="project" value="UniProtKB-KW"/>
</dbReference>
<feature type="binding site" evidence="6">
    <location>
        <position position="78"/>
    </location>
    <ligand>
        <name>chlorophyll a</name>
        <dbReference type="ChEBI" id="CHEBI:58416"/>
        <label>1</label>
    </ligand>
</feature>
<keyword evidence="3 7" id="KW-0602">Photosynthesis</keyword>
<evidence type="ECO:0000313" key="8">
    <source>
        <dbReference type="EMBL" id="SZX73161.1"/>
    </source>
</evidence>
<sequence length="259" mass="28184">MQTILSKSATKAFVGRSAAPVRPSVAARAAAPDTVGMSGLDYCKTLPGISAPFPDMFDPAGFATGAKVSEIRRWRESELVHGRVAMLAALGFIVGEQLEDFPAFLNADGHVTGPAIYQFQQVEARGAIFWEPLILAIGLCESYRVGLGWSSPVGNGFNTVKDASEYELGNLGFDPLGLGPKDDPEAWKEMQTKELNNGRLAMIAIAAFTVEELVSHQEIFEHLALRFEKEVILELDDVEKDLNLPVTPIPELVLEELKN</sequence>
<dbReference type="EMBL" id="FNXT01001184">
    <property type="protein sequence ID" value="SZX73161.1"/>
    <property type="molecule type" value="Genomic_DNA"/>
</dbReference>
<dbReference type="InterPro" id="IPR001344">
    <property type="entry name" value="Chloro_AB-bd_pln"/>
</dbReference>
<evidence type="ECO:0000313" key="9">
    <source>
        <dbReference type="Proteomes" id="UP000256970"/>
    </source>
</evidence>